<dbReference type="AlphaFoldDB" id="A0A8H7VZY6"/>
<reference evidence="2" key="1">
    <citation type="submission" date="2021-01" db="EMBL/GenBank/DDBJ databases">
        <title>Metabolic potential, ecology and presence of endohyphal bacteria is reflected in genomic diversity of Mucoromycotina.</title>
        <authorList>
            <person name="Muszewska A."/>
            <person name="Okrasinska A."/>
            <person name="Steczkiewicz K."/>
            <person name="Drgas O."/>
            <person name="Orlowska M."/>
            <person name="Perlinska-Lenart U."/>
            <person name="Aleksandrzak-Piekarczyk T."/>
            <person name="Szatraj K."/>
            <person name="Zielenkiewicz U."/>
            <person name="Pilsyk S."/>
            <person name="Malc E."/>
            <person name="Mieczkowski P."/>
            <person name="Kruszewska J.S."/>
            <person name="Biernat P."/>
            <person name="Pawlowska J."/>
        </authorList>
    </citation>
    <scope>NUCLEOTIDE SEQUENCE</scope>
    <source>
        <strain evidence="2">WA0000018081</strain>
    </source>
</reference>
<evidence type="ECO:0000256" key="1">
    <source>
        <dbReference type="SAM" id="MobiDB-lite"/>
    </source>
</evidence>
<feature type="compositionally biased region" description="Basic and acidic residues" evidence="1">
    <location>
        <begin position="68"/>
        <end position="83"/>
    </location>
</feature>
<evidence type="ECO:0000313" key="2">
    <source>
        <dbReference type="EMBL" id="KAG2234893.1"/>
    </source>
</evidence>
<organism evidence="2 3">
    <name type="scientific">Thamnidium elegans</name>
    <dbReference type="NCBI Taxonomy" id="101142"/>
    <lineage>
        <taxon>Eukaryota</taxon>
        <taxon>Fungi</taxon>
        <taxon>Fungi incertae sedis</taxon>
        <taxon>Mucoromycota</taxon>
        <taxon>Mucoromycotina</taxon>
        <taxon>Mucoromycetes</taxon>
        <taxon>Mucorales</taxon>
        <taxon>Mucorineae</taxon>
        <taxon>Mucoraceae</taxon>
        <taxon>Thamnidium</taxon>
    </lineage>
</organism>
<gene>
    <name evidence="2" type="ORF">INT48_000320</name>
</gene>
<dbReference type="EMBL" id="JAEPRE010000043">
    <property type="protein sequence ID" value="KAG2234893.1"/>
    <property type="molecule type" value="Genomic_DNA"/>
</dbReference>
<evidence type="ECO:0000313" key="3">
    <source>
        <dbReference type="Proteomes" id="UP000613177"/>
    </source>
</evidence>
<keyword evidence="3" id="KW-1185">Reference proteome</keyword>
<name>A0A8H7VZY6_9FUNG</name>
<protein>
    <submittedName>
        <fullName evidence="2">Uncharacterized protein</fullName>
    </submittedName>
</protein>
<feature type="region of interest" description="Disordered" evidence="1">
    <location>
        <begin position="59"/>
        <end position="97"/>
    </location>
</feature>
<dbReference type="Proteomes" id="UP000613177">
    <property type="component" value="Unassembled WGS sequence"/>
</dbReference>
<sequence>MVDQTEDGSQFLRVETHHSKADRIGYKRHNVIDKERLFFLIYEKGMRIRGATKELNVPPSTAQNWANADKRNPRDVIEREEGSGKAVGRPQVLVEEH</sequence>
<proteinExistence type="predicted"/>
<accession>A0A8H7VZY6</accession>
<comment type="caution">
    <text evidence="2">The sequence shown here is derived from an EMBL/GenBank/DDBJ whole genome shotgun (WGS) entry which is preliminary data.</text>
</comment>